<evidence type="ECO:0000256" key="1">
    <source>
        <dbReference type="ARBA" id="ARBA00000213"/>
    </source>
</evidence>
<keyword evidence="4" id="KW-0799">Topoisomerase</keyword>
<dbReference type="InterPro" id="IPR035447">
    <property type="entry name" value="DNA_topo_I_N_sf"/>
</dbReference>
<evidence type="ECO:0000259" key="7">
    <source>
        <dbReference type="Pfam" id="PF01028"/>
    </source>
</evidence>
<comment type="catalytic activity">
    <reaction evidence="1">
        <text>ATP-independent breakage of single-stranded DNA, followed by passage and rejoining.</text>
        <dbReference type="EC" id="5.6.2.1"/>
    </reaction>
</comment>
<dbReference type="InterPro" id="IPR013500">
    <property type="entry name" value="TopoI_cat_euk"/>
</dbReference>
<feature type="domain" description="DNA topoisomerase IB N-terminal" evidence="8">
    <location>
        <begin position="31"/>
        <end position="73"/>
    </location>
</feature>
<dbReference type="InterPro" id="IPR001631">
    <property type="entry name" value="TopoI"/>
</dbReference>
<comment type="similarity">
    <text evidence="2">Belongs to the type IB topoisomerase family.</text>
</comment>
<organism evidence="9 10">
    <name type="scientific">Leucobacter massiliensis</name>
    <dbReference type="NCBI Taxonomy" id="1686285"/>
    <lineage>
        <taxon>Bacteria</taxon>
        <taxon>Bacillati</taxon>
        <taxon>Actinomycetota</taxon>
        <taxon>Actinomycetes</taxon>
        <taxon>Micrococcales</taxon>
        <taxon>Microbacteriaceae</taxon>
        <taxon>Leucobacter</taxon>
    </lineage>
</organism>
<evidence type="ECO:0000256" key="4">
    <source>
        <dbReference type="ARBA" id="ARBA00023029"/>
    </source>
</evidence>
<dbReference type="Proteomes" id="UP000238650">
    <property type="component" value="Unassembled WGS sequence"/>
</dbReference>
<dbReference type="InterPro" id="IPR049331">
    <property type="entry name" value="Top1B_N_bact"/>
</dbReference>
<reference evidence="9 10" key="1">
    <citation type="journal article" date="2017" name="New Microbes New Infect">
        <title>Genome sequence of 'Leucobacter massiliensis' sp. nov. isolated from human pharynx after travel to the 2014 Hajj.</title>
        <authorList>
            <person name="Leangapichart T."/>
            <person name="Gautret P."/>
            <person name="Nguyen T.T."/>
            <person name="Armstrong N."/>
            <person name="Rolain J.M."/>
        </authorList>
    </citation>
    <scope>NUCLEOTIDE SEQUENCE [LARGE SCALE GENOMIC DNA]</scope>
    <source>
        <strain evidence="9 10">122RC15</strain>
    </source>
</reference>
<dbReference type="GO" id="GO:0003677">
    <property type="term" value="F:DNA binding"/>
    <property type="evidence" value="ECO:0007669"/>
    <property type="project" value="UniProtKB-KW"/>
</dbReference>
<evidence type="ECO:0000256" key="2">
    <source>
        <dbReference type="ARBA" id="ARBA00006645"/>
    </source>
</evidence>
<dbReference type="Gene3D" id="3.90.15.10">
    <property type="entry name" value="Topoisomerase I, Chain A, domain 3"/>
    <property type="match status" value="1"/>
</dbReference>
<evidence type="ECO:0000313" key="9">
    <source>
        <dbReference type="EMBL" id="PRI10367.1"/>
    </source>
</evidence>
<dbReference type="EMBL" id="MWZD01000020">
    <property type="protein sequence ID" value="PRI10367.1"/>
    <property type="molecule type" value="Genomic_DNA"/>
</dbReference>
<dbReference type="InterPro" id="IPR014711">
    <property type="entry name" value="TopoI_cat_a-hlx-sub_euk"/>
</dbReference>
<dbReference type="Gene3D" id="1.10.132.120">
    <property type="match status" value="1"/>
</dbReference>
<dbReference type="EC" id="5.6.2.1" evidence="3"/>
<protein>
    <recommendedName>
        <fullName evidence="3">DNA topoisomerase</fullName>
        <ecNumber evidence="3">5.6.2.1</ecNumber>
    </recommendedName>
</protein>
<keyword evidence="10" id="KW-1185">Reference proteome</keyword>
<evidence type="ECO:0000259" key="8">
    <source>
        <dbReference type="Pfam" id="PF21338"/>
    </source>
</evidence>
<proteinExistence type="inferred from homology"/>
<evidence type="ECO:0000256" key="3">
    <source>
        <dbReference type="ARBA" id="ARBA00012891"/>
    </source>
</evidence>
<name>A0A2S9QLA3_9MICO</name>
<evidence type="ECO:0000313" key="10">
    <source>
        <dbReference type="Proteomes" id="UP000238650"/>
    </source>
</evidence>
<keyword evidence="5" id="KW-0238">DNA-binding</keyword>
<dbReference type="OrthoDB" id="9778962at2"/>
<evidence type="ECO:0000256" key="6">
    <source>
        <dbReference type="ARBA" id="ARBA00023235"/>
    </source>
</evidence>
<dbReference type="Gene3D" id="3.30.66.10">
    <property type="entry name" value="DNA topoisomerase I domain"/>
    <property type="match status" value="1"/>
</dbReference>
<comment type="caution">
    <text evidence="9">The sequence shown here is derived from an EMBL/GenBank/DDBJ whole genome shotgun (WGS) entry which is preliminary data.</text>
</comment>
<dbReference type="SUPFAM" id="SSF56349">
    <property type="entry name" value="DNA breaking-rejoining enzymes"/>
    <property type="match status" value="1"/>
</dbReference>
<dbReference type="AlphaFoldDB" id="A0A2S9QLA3"/>
<dbReference type="PRINTS" id="PR00416">
    <property type="entry name" value="EUTPISMRASEI"/>
</dbReference>
<accession>A0A2S9QLA3</accession>
<dbReference type="Pfam" id="PF21338">
    <property type="entry name" value="Top1B_N_bact"/>
    <property type="match status" value="1"/>
</dbReference>
<feature type="domain" description="DNA topoisomerase I catalytic core eukaryotic-type" evidence="7">
    <location>
        <begin position="85"/>
        <end position="293"/>
    </location>
</feature>
<dbReference type="PROSITE" id="PS52038">
    <property type="entry name" value="TOPO_IB_2"/>
    <property type="match status" value="1"/>
</dbReference>
<dbReference type="InterPro" id="IPR011010">
    <property type="entry name" value="DNA_brk_join_enz"/>
</dbReference>
<dbReference type="Pfam" id="PF01028">
    <property type="entry name" value="Topoisom_I"/>
    <property type="match status" value="1"/>
</dbReference>
<dbReference type="GO" id="GO:0003917">
    <property type="term" value="F:DNA topoisomerase type I (single strand cut, ATP-independent) activity"/>
    <property type="evidence" value="ECO:0007669"/>
    <property type="project" value="UniProtKB-EC"/>
</dbReference>
<dbReference type="SUPFAM" id="SSF55869">
    <property type="entry name" value="DNA topoisomerase I domain"/>
    <property type="match status" value="1"/>
</dbReference>
<sequence length="341" mass="38787">MSGASGTAPRRRRRRLPISRELEGEAFVYRLRGRKITRRAEIARIEALAIPPAWTEVEIAKSPTAKVLARGVDAAGRTQAIYHPSFRKRQDRIKFARLERFGRALPRIRARVDRDLRRRLLGPDRVTACVVRLIDLQFFRVGNVQYAKRHRSFGITTLRREHVTVSSGGVTFDFTGKSGKRHRRRVSDERVARLLARVQEELPGPELFRFIDEDGVAHPLRSGHVNGYVRRHMGEEFTAKDFRTWGGTVVAANALLDLEPGQLRTKTARSRAVRGALEAAAERLGNTVAVTKASYVDPRVLAAAERPRVLRRVRESRERMRPRRHFDVAEQATLALLAEMS</sequence>
<gene>
    <name evidence="9" type="ORF">B4915_11970</name>
</gene>
<keyword evidence="6 9" id="KW-0413">Isomerase</keyword>
<dbReference type="RefSeq" id="WP_105806060.1">
    <property type="nucleotide sequence ID" value="NZ_MWZD01000020.1"/>
</dbReference>
<evidence type="ECO:0000256" key="5">
    <source>
        <dbReference type="ARBA" id="ARBA00023125"/>
    </source>
</evidence>
<dbReference type="GO" id="GO:0006265">
    <property type="term" value="P:DNA topological change"/>
    <property type="evidence" value="ECO:0007669"/>
    <property type="project" value="InterPro"/>
</dbReference>